<evidence type="ECO:0000313" key="2">
    <source>
        <dbReference type="Proteomes" id="UP000193642"/>
    </source>
</evidence>
<dbReference type="EMBL" id="MCGO01000032">
    <property type="protein sequence ID" value="ORY41351.1"/>
    <property type="molecule type" value="Genomic_DNA"/>
</dbReference>
<proteinExistence type="predicted"/>
<keyword evidence="2" id="KW-1185">Reference proteome</keyword>
<evidence type="ECO:0000313" key="1">
    <source>
        <dbReference type="EMBL" id="ORY41351.1"/>
    </source>
</evidence>
<organism evidence="1 2">
    <name type="scientific">Rhizoclosmatium globosum</name>
    <dbReference type="NCBI Taxonomy" id="329046"/>
    <lineage>
        <taxon>Eukaryota</taxon>
        <taxon>Fungi</taxon>
        <taxon>Fungi incertae sedis</taxon>
        <taxon>Chytridiomycota</taxon>
        <taxon>Chytridiomycota incertae sedis</taxon>
        <taxon>Chytridiomycetes</taxon>
        <taxon>Chytridiales</taxon>
        <taxon>Chytriomycetaceae</taxon>
        <taxon>Rhizoclosmatium</taxon>
    </lineage>
</organism>
<reference evidence="1 2" key="1">
    <citation type="submission" date="2016-07" db="EMBL/GenBank/DDBJ databases">
        <title>Pervasive Adenine N6-methylation of Active Genes in Fungi.</title>
        <authorList>
            <consortium name="DOE Joint Genome Institute"/>
            <person name="Mondo S.J."/>
            <person name="Dannebaum R.O."/>
            <person name="Kuo R.C."/>
            <person name="Labutti K."/>
            <person name="Haridas S."/>
            <person name="Kuo A."/>
            <person name="Salamov A."/>
            <person name="Ahrendt S.R."/>
            <person name="Lipzen A."/>
            <person name="Sullivan W."/>
            <person name="Andreopoulos W.B."/>
            <person name="Clum A."/>
            <person name="Lindquist E."/>
            <person name="Daum C."/>
            <person name="Ramamoorthy G.K."/>
            <person name="Gryganskyi A."/>
            <person name="Culley D."/>
            <person name="Magnuson J.K."/>
            <person name="James T.Y."/>
            <person name="O'Malley M.A."/>
            <person name="Stajich J.E."/>
            <person name="Spatafora J.W."/>
            <person name="Visel A."/>
            <person name="Grigoriev I.V."/>
        </authorList>
    </citation>
    <scope>NUCLEOTIDE SEQUENCE [LARGE SCALE GENOMIC DNA]</scope>
    <source>
        <strain evidence="1 2">JEL800</strain>
    </source>
</reference>
<name>A0A1Y2C2W7_9FUNG</name>
<comment type="caution">
    <text evidence="1">The sequence shown here is derived from an EMBL/GenBank/DDBJ whole genome shotgun (WGS) entry which is preliminary data.</text>
</comment>
<accession>A0A1Y2C2W7</accession>
<protein>
    <submittedName>
        <fullName evidence="1">Uncharacterized protein</fullName>
    </submittedName>
</protein>
<dbReference type="OrthoDB" id="2121436at2759"/>
<dbReference type="Proteomes" id="UP000193642">
    <property type="component" value="Unassembled WGS sequence"/>
</dbReference>
<dbReference type="AlphaFoldDB" id="A0A1Y2C2W7"/>
<gene>
    <name evidence="1" type="ORF">BCR33DRAFT_852336</name>
</gene>
<sequence length="207" mass="22611">MAFGMNDKIAVASGNNPPNTETLIRFDTKLKRTVPSCEHLHTFAYFILHLQRVADHAKGGEYIIRYADLIFGNIDLVGRETVASLPYSETPSAFPELEDDPGELPPWDSTIDDLEPRLMRHWFKDLLSSHNKITPSPGKAILASFGGLDFASLNRAADLGSQDNCLSPIGGESSESNNTSVIKNNTVVSSANASAQGNAYRTEMENL</sequence>